<evidence type="ECO:0008006" key="3">
    <source>
        <dbReference type="Google" id="ProtNLM"/>
    </source>
</evidence>
<keyword evidence="2" id="KW-1185">Reference proteome</keyword>
<evidence type="ECO:0000313" key="1">
    <source>
        <dbReference type="EMBL" id="MFC3194299.1"/>
    </source>
</evidence>
<dbReference type="RefSeq" id="WP_077410976.1">
    <property type="nucleotide sequence ID" value="NZ_JBHRTS010000004.1"/>
</dbReference>
<gene>
    <name evidence="1" type="ORF">ACFODZ_08615</name>
</gene>
<sequence length="252" mass="29158">MIITGLVFALPGESFYSRLKRVYESNLSQKSFGMDQLFENFNWVNLENGRIKKMSPAEKVHRLIVESEKLRVKNTVSGFRQFEVLKHSSKFVKRYRPVKHCKSCAFEGYHSSVFDFYWIKACPIHREKLTSECPSCGKSWPTVGQLSKRNCGLCGLAPHRTKLNKNYPNGLKIYKPFLRLEYYLNKLIPKKIPNVKIHRFSPNQDISEDRINNSAVLALYSLAHEGIKCDETLELLSMFSVSETRIVKKNSV</sequence>
<proteinExistence type="predicted"/>
<comment type="caution">
    <text evidence="1">The sequence shown here is derived from an EMBL/GenBank/DDBJ whole genome shotgun (WGS) entry which is preliminary data.</text>
</comment>
<name>A0ABV7J839_9GAMM</name>
<evidence type="ECO:0000313" key="2">
    <source>
        <dbReference type="Proteomes" id="UP001595533"/>
    </source>
</evidence>
<reference evidence="2" key="1">
    <citation type="journal article" date="2019" name="Int. J. Syst. Evol. Microbiol.">
        <title>The Global Catalogue of Microorganisms (GCM) 10K type strain sequencing project: providing services to taxonomists for standard genome sequencing and annotation.</title>
        <authorList>
            <consortium name="The Broad Institute Genomics Platform"/>
            <consortium name="The Broad Institute Genome Sequencing Center for Infectious Disease"/>
            <person name="Wu L."/>
            <person name="Ma J."/>
        </authorList>
    </citation>
    <scope>NUCLEOTIDE SEQUENCE [LARGE SCALE GENOMIC DNA]</scope>
    <source>
        <strain evidence="2">KCTC 42953</strain>
    </source>
</reference>
<dbReference type="Proteomes" id="UP001595533">
    <property type="component" value="Unassembled WGS sequence"/>
</dbReference>
<accession>A0ABV7J839</accession>
<dbReference type="EMBL" id="JBHRTS010000004">
    <property type="protein sequence ID" value="MFC3194299.1"/>
    <property type="molecule type" value="Genomic_DNA"/>
</dbReference>
<protein>
    <recommendedName>
        <fullName evidence="3">TniQ protein</fullName>
    </recommendedName>
</protein>
<organism evidence="1 2">
    <name type="scientific">Marinicella sediminis</name>
    <dbReference type="NCBI Taxonomy" id="1792834"/>
    <lineage>
        <taxon>Bacteria</taxon>
        <taxon>Pseudomonadati</taxon>
        <taxon>Pseudomonadota</taxon>
        <taxon>Gammaproteobacteria</taxon>
        <taxon>Lysobacterales</taxon>
        <taxon>Marinicellaceae</taxon>
        <taxon>Marinicella</taxon>
    </lineage>
</organism>